<dbReference type="AlphaFoldDB" id="A0A6B3LVW2"/>
<evidence type="ECO:0000313" key="1">
    <source>
        <dbReference type="EMBL" id="NEM99105.1"/>
    </source>
</evidence>
<accession>A0A6B3LVW2</accession>
<organism evidence="1 2">
    <name type="scientific">Pontibacter burrus</name>
    <dbReference type="NCBI Taxonomy" id="2704466"/>
    <lineage>
        <taxon>Bacteria</taxon>
        <taxon>Pseudomonadati</taxon>
        <taxon>Bacteroidota</taxon>
        <taxon>Cytophagia</taxon>
        <taxon>Cytophagales</taxon>
        <taxon>Hymenobacteraceae</taxon>
        <taxon>Pontibacter</taxon>
    </lineage>
</organism>
<dbReference type="Gene3D" id="3.40.30.10">
    <property type="entry name" value="Glutaredoxin"/>
    <property type="match status" value="1"/>
</dbReference>
<name>A0A6B3LVW2_9BACT</name>
<proteinExistence type="predicted"/>
<dbReference type="RefSeq" id="WP_163916002.1">
    <property type="nucleotide sequence ID" value="NZ_JAAGWD010000007.1"/>
</dbReference>
<protein>
    <submittedName>
        <fullName evidence="1">Thioredoxin family protein</fullName>
    </submittedName>
</protein>
<reference evidence="1 2" key="1">
    <citation type="submission" date="2020-02" db="EMBL/GenBank/DDBJ databases">
        <authorList>
            <person name="Kim M.K."/>
        </authorList>
    </citation>
    <scope>NUCLEOTIDE SEQUENCE [LARGE SCALE GENOMIC DNA]</scope>
    <source>
        <strain evidence="1 2">BT327</strain>
    </source>
</reference>
<dbReference type="InterPro" id="IPR036249">
    <property type="entry name" value="Thioredoxin-like_sf"/>
</dbReference>
<dbReference type="Proteomes" id="UP000474777">
    <property type="component" value="Unassembled WGS sequence"/>
</dbReference>
<evidence type="ECO:0000313" key="2">
    <source>
        <dbReference type="Proteomes" id="UP000474777"/>
    </source>
</evidence>
<dbReference type="Pfam" id="PF14595">
    <property type="entry name" value="Thioredoxin_9"/>
    <property type="match status" value="1"/>
</dbReference>
<dbReference type="SUPFAM" id="SSF52833">
    <property type="entry name" value="Thioredoxin-like"/>
    <property type="match status" value="1"/>
</dbReference>
<comment type="caution">
    <text evidence="1">The sequence shown here is derived from an EMBL/GenBank/DDBJ whole genome shotgun (WGS) entry which is preliminary data.</text>
</comment>
<dbReference type="EMBL" id="JAAGWD010000007">
    <property type="protein sequence ID" value="NEM99105.1"/>
    <property type="molecule type" value="Genomic_DNA"/>
</dbReference>
<gene>
    <name evidence="1" type="ORF">GXP69_15500</name>
</gene>
<sequence>MNTRPYQLVNPMNYQQYRILTEALTAVHRTTGIEQSDEKIAFTALNLQRMKRVEKQFELDTQLEELIKQDGVNWNWLVLVESWCGDGAQLLPAIASIAHAAPGIKLTVLLRDENPELMDTCLTNGSRAIPKLICEDAATGERIFTWGPRPTAIQKQVNQLKASYPEISHAELVQQIHLWYAKDKSKALQQDLTRLVQDALEKQVMSTEI</sequence>
<keyword evidence="2" id="KW-1185">Reference proteome</keyword>